<evidence type="ECO:0000313" key="4">
    <source>
        <dbReference type="Proteomes" id="UP000177996"/>
    </source>
</evidence>
<feature type="signal peptide" evidence="2">
    <location>
        <begin position="1"/>
        <end position="18"/>
    </location>
</feature>
<proteinExistence type="predicted"/>
<name>A0A1G2D4V6_9BACT</name>
<dbReference type="Pfam" id="PF18895">
    <property type="entry name" value="T4SS_pilin"/>
    <property type="match status" value="1"/>
</dbReference>
<keyword evidence="1" id="KW-0812">Transmembrane</keyword>
<protein>
    <submittedName>
        <fullName evidence="3">Uncharacterized protein</fullName>
    </submittedName>
</protein>
<feature type="transmembrane region" description="Helical" evidence="1">
    <location>
        <begin position="34"/>
        <end position="55"/>
    </location>
</feature>
<dbReference type="Proteomes" id="UP000177996">
    <property type="component" value="Unassembled WGS sequence"/>
</dbReference>
<feature type="transmembrane region" description="Helical" evidence="1">
    <location>
        <begin position="75"/>
        <end position="94"/>
    </location>
</feature>
<comment type="caution">
    <text evidence="3">The sequence shown here is derived from an EMBL/GenBank/DDBJ whole genome shotgun (WGS) entry which is preliminary data.</text>
</comment>
<gene>
    <name evidence="3" type="ORF">A3D65_05720</name>
</gene>
<keyword evidence="1" id="KW-1133">Transmembrane helix</keyword>
<organism evidence="3 4">
    <name type="scientific">Candidatus Lloydbacteria bacterium RIFCSPHIGHO2_02_FULL_50_13</name>
    <dbReference type="NCBI Taxonomy" id="1798661"/>
    <lineage>
        <taxon>Bacteria</taxon>
        <taxon>Candidatus Lloydiibacteriota</taxon>
    </lineage>
</organism>
<accession>A0A1G2D4V6</accession>
<evidence type="ECO:0000256" key="1">
    <source>
        <dbReference type="SAM" id="Phobius"/>
    </source>
</evidence>
<sequence length="116" mass="12302">MKKIIIGALLLGPAVAFAQPLSQFQNLVVSVGNIVDLLVPILITLAVVMFFWGLVKYIANASDETAKEAGKSLMIWGMIAIFIMVALWAILGFISTQLGIQGTINTGTPPTFGLPG</sequence>
<reference evidence="3 4" key="1">
    <citation type="journal article" date="2016" name="Nat. Commun.">
        <title>Thousands of microbial genomes shed light on interconnected biogeochemical processes in an aquifer system.</title>
        <authorList>
            <person name="Anantharaman K."/>
            <person name="Brown C.T."/>
            <person name="Hug L.A."/>
            <person name="Sharon I."/>
            <person name="Castelle C.J."/>
            <person name="Probst A.J."/>
            <person name="Thomas B.C."/>
            <person name="Singh A."/>
            <person name="Wilkins M.J."/>
            <person name="Karaoz U."/>
            <person name="Brodie E.L."/>
            <person name="Williams K.H."/>
            <person name="Hubbard S.S."/>
            <person name="Banfield J.F."/>
        </authorList>
    </citation>
    <scope>NUCLEOTIDE SEQUENCE [LARGE SCALE GENOMIC DNA]</scope>
</reference>
<keyword evidence="2" id="KW-0732">Signal</keyword>
<dbReference type="EMBL" id="MHLL01000052">
    <property type="protein sequence ID" value="OGZ07798.1"/>
    <property type="molecule type" value="Genomic_DNA"/>
</dbReference>
<evidence type="ECO:0000256" key="2">
    <source>
        <dbReference type="SAM" id="SignalP"/>
    </source>
</evidence>
<dbReference type="AlphaFoldDB" id="A0A1G2D4V6"/>
<keyword evidence="1" id="KW-0472">Membrane</keyword>
<dbReference type="STRING" id="1798661.A3D65_05720"/>
<feature type="chain" id="PRO_5009582458" evidence="2">
    <location>
        <begin position="19"/>
        <end position="116"/>
    </location>
</feature>
<dbReference type="InterPro" id="IPR043993">
    <property type="entry name" value="T4SS_pilin"/>
</dbReference>
<evidence type="ECO:0000313" key="3">
    <source>
        <dbReference type="EMBL" id="OGZ07798.1"/>
    </source>
</evidence>